<dbReference type="InterPro" id="IPR003661">
    <property type="entry name" value="HisK_dim/P_dom"/>
</dbReference>
<dbReference type="CDD" id="cd00082">
    <property type="entry name" value="HisKA"/>
    <property type="match status" value="1"/>
</dbReference>
<dbReference type="InterPro" id="IPR011990">
    <property type="entry name" value="TPR-like_helical_dom_sf"/>
</dbReference>
<keyword evidence="7" id="KW-0808">Transferase</keyword>
<proteinExistence type="predicted"/>
<dbReference type="GO" id="GO:0000155">
    <property type="term" value="F:phosphorelay sensor kinase activity"/>
    <property type="evidence" value="ECO:0007669"/>
    <property type="project" value="InterPro"/>
</dbReference>
<dbReference type="STRING" id="645990.SAMN00120144_3551"/>
<dbReference type="SMART" id="SM00387">
    <property type="entry name" value="HATPase_c"/>
    <property type="match status" value="1"/>
</dbReference>
<evidence type="ECO:0000256" key="5">
    <source>
        <dbReference type="SAM" id="SignalP"/>
    </source>
</evidence>
<dbReference type="Gene3D" id="1.25.40.10">
    <property type="entry name" value="Tetratricopeptide repeat domain"/>
    <property type="match status" value="2"/>
</dbReference>
<evidence type="ECO:0000256" key="1">
    <source>
        <dbReference type="ARBA" id="ARBA00000085"/>
    </source>
</evidence>
<dbReference type="Gene3D" id="3.30.565.10">
    <property type="entry name" value="Histidine kinase-like ATPase, C-terminal domain"/>
    <property type="match status" value="1"/>
</dbReference>
<keyword evidence="3" id="KW-0597">Phosphoprotein</keyword>
<dbReference type="InterPro" id="IPR004358">
    <property type="entry name" value="Sig_transdc_His_kin-like_C"/>
</dbReference>
<evidence type="ECO:0000259" key="6">
    <source>
        <dbReference type="PROSITE" id="PS50109"/>
    </source>
</evidence>
<evidence type="ECO:0000256" key="4">
    <source>
        <dbReference type="SAM" id="Coils"/>
    </source>
</evidence>
<dbReference type="InterPro" id="IPR003594">
    <property type="entry name" value="HATPase_dom"/>
</dbReference>
<feature type="coiled-coil region" evidence="4">
    <location>
        <begin position="377"/>
        <end position="411"/>
    </location>
</feature>
<dbReference type="RefSeq" id="WP_143434871.1">
    <property type="nucleotide sequence ID" value="NZ_FWWW01000063.1"/>
</dbReference>
<dbReference type="SUPFAM" id="SSF47384">
    <property type="entry name" value="Homodimeric domain of signal transducing histidine kinase"/>
    <property type="match status" value="1"/>
</dbReference>
<gene>
    <name evidence="7" type="ORF">SAMN00120144_3551</name>
</gene>
<reference evidence="7 8" key="1">
    <citation type="submission" date="2017-04" db="EMBL/GenBank/DDBJ databases">
        <authorList>
            <person name="Afonso C.L."/>
            <person name="Miller P.J."/>
            <person name="Scott M.A."/>
            <person name="Spackman E."/>
            <person name="Goraichik I."/>
            <person name="Dimitrov K.M."/>
            <person name="Suarez D.L."/>
            <person name="Swayne D.E."/>
        </authorList>
    </citation>
    <scope>NUCLEOTIDE SEQUENCE [LARGE SCALE GENOMIC DNA]</scope>
    <source>
        <strain evidence="7 8">DSM 11622</strain>
    </source>
</reference>
<evidence type="ECO:0000256" key="3">
    <source>
        <dbReference type="ARBA" id="ARBA00022553"/>
    </source>
</evidence>
<feature type="domain" description="Histidine kinase" evidence="6">
    <location>
        <begin position="427"/>
        <end position="668"/>
    </location>
</feature>
<sequence length="687" mass="76972">KRFYVLLLWGVSLSIPARAFQLDVRLDSLRRLLAAAPPDTARVLLLAQLAYENTQSNPLATIYYGKQALRLAQKLNYPRGEAWALIRLSSGFREAGNYPAALQVVLQGLRLAEELRDQELIGRAFNSLGYLYWEQGYSRPALAYFFKAKRVAEKSRNVKLLTRIMGNIGNVYTQLNRLDSARHYLQVGYAMDLSQHDLISEVGDAATLGNIYAQLGNPRLAKHYYRRSIQRALGQHITFALCRAYLGQAKLFKKEQGPWSDSTLYFAHKALAAAQEGNYPKGVLEASRFLSATYAARRDNGRAFRYLTLASTTRDSLFSQTKMAQVQALEVSEQLRQQELAIQQAQTDDEHRSHWLIAALASIIPVLLLLWRMLRHKQRANLKLNVQNAEIANQRNKLSATLSQLKATQAQLVQREKIASLGELTAGIAHEIQNPLNFVNNFAEVSTELAAELQAEAAQPEPDLPALRGTAAELKENQEKIYQHGRRAANIVRDMLAHARTIGGERVLTDLNSLADEHLRLAYHSIRAKDPQFVATITAQLDPALGRVRAVPQALGRVLINLLNNAFYAVQQRQKVETENYCPEVQVSTRRRNRRVEVRVRDNGLGIPGPIRDKIFQPFFTTKPAGEGTGLGLSLSYDIITHGHGGTLTVDSQEGEFTEFIIDLPQGINYKKSPPDVQLAPDVAIMR</sequence>
<keyword evidence="8" id="KW-1185">Reference proteome</keyword>
<comment type="catalytic activity">
    <reaction evidence="1">
        <text>ATP + protein L-histidine = ADP + protein N-phospho-L-histidine.</text>
        <dbReference type="EC" id="2.7.13.3"/>
    </reaction>
</comment>
<dbReference type="PRINTS" id="PR00344">
    <property type="entry name" value="BCTRLSENSOR"/>
</dbReference>
<feature type="non-terminal residue" evidence="7">
    <location>
        <position position="1"/>
    </location>
</feature>
<accession>A0A1W1VJL0</accession>
<dbReference type="Pfam" id="PF00512">
    <property type="entry name" value="HisKA"/>
    <property type="match status" value="1"/>
</dbReference>
<dbReference type="SUPFAM" id="SSF55874">
    <property type="entry name" value="ATPase domain of HSP90 chaperone/DNA topoisomerase II/histidine kinase"/>
    <property type="match status" value="1"/>
</dbReference>
<dbReference type="PANTHER" id="PTHR43065">
    <property type="entry name" value="SENSOR HISTIDINE KINASE"/>
    <property type="match status" value="1"/>
</dbReference>
<organism evidence="7 8">
    <name type="scientific">Hymenobacter roseosalivarius DSM 11622</name>
    <dbReference type="NCBI Taxonomy" id="645990"/>
    <lineage>
        <taxon>Bacteria</taxon>
        <taxon>Pseudomonadati</taxon>
        <taxon>Bacteroidota</taxon>
        <taxon>Cytophagia</taxon>
        <taxon>Cytophagales</taxon>
        <taxon>Hymenobacteraceae</taxon>
        <taxon>Hymenobacter</taxon>
    </lineage>
</organism>
<protein>
    <recommendedName>
        <fullName evidence="2">histidine kinase</fullName>
        <ecNumber evidence="2">2.7.13.3</ecNumber>
    </recommendedName>
</protein>
<dbReference type="Pfam" id="PF02518">
    <property type="entry name" value="HATPase_c"/>
    <property type="match status" value="1"/>
</dbReference>
<keyword evidence="5" id="KW-0732">Signal</keyword>
<dbReference type="SMART" id="SM00388">
    <property type="entry name" value="HisKA"/>
    <property type="match status" value="1"/>
</dbReference>
<dbReference type="EMBL" id="FWWW01000063">
    <property type="protein sequence ID" value="SMB93420.1"/>
    <property type="molecule type" value="Genomic_DNA"/>
</dbReference>
<dbReference type="Gene3D" id="1.10.287.130">
    <property type="match status" value="1"/>
</dbReference>
<feature type="chain" id="PRO_5012348167" description="histidine kinase" evidence="5">
    <location>
        <begin position="20"/>
        <end position="687"/>
    </location>
</feature>
<dbReference type="AlphaFoldDB" id="A0A1W1VJL0"/>
<dbReference type="EC" id="2.7.13.3" evidence="2"/>
<evidence type="ECO:0000313" key="7">
    <source>
        <dbReference type="EMBL" id="SMB93420.1"/>
    </source>
</evidence>
<evidence type="ECO:0000256" key="2">
    <source>
        <dbReference type="ARBA" id="ARBA00012438"/>
    </source>
</evidence>
<dbReference type="SMART" id="SM00028">
    <property type="entry name" value="TPR"/>
    <property type="match status" value="4"/>
</dbReference>
<dbReference type="PROSITE" id="PS50109">
    <property type="entry name" value="HIS_KIN"/>
    <property type="match status" value="1"/>
</dbReference>
<keyword evidence="4" id="KW-0175">Coiled coil</keyword>
<name>A0A1W1VJL0_9BACT</name>
<dbReference type="InterPro" id="IPR019734">
    <property type="entry name" value="TPR_rpt"/>
</dbReference>
<dbReference type="InterPro" id="IPR036097">
    <property type="entry name" value="HisK_dim/P_sf"/>
</dbReference>
<dbReference type="PANTHER" id="PTHR43065:SF42">
    <property type="entry name" value="TWO-COMPONENT SENSOR PPRA"/>
    <property type="match status" value="1"/>
</dbReference>
<keyword evidence="7" id="KW-0418">Kinase</keyword>
<dbReference type="InterPro" id="IPR005467">
    <property type="entry name" value="His_kinase_dom"/>
</dbReference>
<dbReference type="Proteomes" id="UP000192266">
    <property type="component" value="Unassembled WGS sequence"/>
</dbReference>
<dbReference type="Pfam" id="PF13181">
    <property type="entry name" value="TPR_8"/>
    <property type="match status" value="1"/>
</dbReference>
<evidence type="ECO:0000313" key="8">
    <source>
        <dbReference type="Proteomes" id="UP000192266"/>
    </source>
</evidence>
<dbReference type="SUPFAM" id="SSF48452">
    <property type="entry name" value="TPR-like"/>
    <property type="match status" value="2"/>
</dbReference>
<feature type="signal peptide" evidence="5">
    <location>
        <begin position="1"/>
        <end position="19"/>
    </location>
</feature>
<dbReference type="InterPro" id="IPR036890">
    <property type="entry name" value="HATPase_C_sf"/>
</dbReference>